<dbReference type="RefSeq" id="WP_183415506.1">
    <property type="nucleotide sequence ID" value="NZ_JACHXA010000002.1"/>
</dbReference>
<protein>
    <submittedName>
        <fullName evidence="2">Prepilin-type N-terminal cleavage/methylation domain-containing protein</fullName>
    </submittedName>
</protein>
<keyword evidence="1" id="KW-1133">Transmembrane helix</keyword>
<proteinExistence type="predicted"/>
<dbReference type="InterPro" id="IPR012902">
    <property type="entry name" value="N_methyl_site"/>
</dbReference>
<keyword evidence="3" id="KW-1185">Reference proteome</keyword>
<dbReference type="PROSITE" id="PS00409">
    <property type="entry name" value="PROKAR_NTER_METHYL"/>
    <property type="match status" value="1"/>
</dbReference>
<reference evidence="2 3" key="1">
    <citation type="submission" date="2020-08" db="EMBL/GenBank/DDBJ databases">
        <title>Genomic Encyclopedia of Type Strains, Phase III (KMG-III): the genomes of soil and plant-associated and newly described type strains.</title>
        <authorList>
            <person name="Whitman W."/>
        </authorList>
    </citation>
    <scope>NUCLEOTIDE SEQUENCE [LARGE SCALE GENOMIC DNA]</scope>
    <source>
        <strain evidence="2 3">CECT 8803</strain>
    </source>
</reference>
<comment type="caution">
    <text evidence="2">The sequence shown here is derived from an EMBL/GenBank/DDBJ whole genome shotgun (WGS) entry which is preliminary data.</text>
</comment>
<evidence type="ECO:0000313" key="3">
    <source>
        <dbReference type="Proteomes" id="UP000581135"/>
    </source>
</evidence>
<dbReference type="NCBIfam" id="TIGR02532">
    <property type="entry name" value="IV_pilin_GFxxxE"/>
    <property type="match status" value="1"/>
</dbReference>
<name>A0A839SP88_9PROT</name>
<feature type="transmembrane region" description="Helical" evidence="1">
    <location>
        <begin position="20"/>
        <end position="40"/>
    </location>
</feature>
<dbReference type="Pfam" id="PF07963">
    <property type="entry name" value="N_methyl"/>
    <property type="match status" value="1"/>
</dbReference>
<gene>
    <name evidence="2" type="ORF">FHR98_000979</name>
</gene>
<evidence type="ECO:0000256" key="1">
    <source>
        <dbReference type="SAM" id="Phobius"/>
    </source>
</evidence>
<dbReference type="Proteomes" id="UP000581135">
    <property type="component" value="Unassembled WGS sequence"/>
</dbReference>
<sequence>MAPSKPMPLHKPAKRHEGGFTLVEVLVALAVTGLVLASLMQAYASGLRTLSGADYRQTAALIAASLLDESATIELKPGQESGKIMGYAWEREVAEVTPEGWFSRAETDWQPFSVIITVTKDDRPPVRLETLRLGVAR</sequence>
<keyword evidence="1" id="KW-0812">Transmembrane</keyword>
<dbReference type="EMBL" id="JACHXA010000002">
    <property type="protein sequence ID" value="MBB3064707.1"/>
    <property type="molecule type" value="Genomic_DNA"/>
</dbReference>
<accession>A0A839SP88</accession>
<organism evidence="2 3">
    <name type="scientific">Limibacillus halophilus</name>
    <dbReference type="NCBI Taxonomy" id="1579333"/>
    <lineage>
        <taxon>Bacteria</taxon>
        <taxon>Pseudomonadati</taxon>
        <taxon>Pseudomonadota</taxon>
        <taxon>Alphaproteobacteria</taxon>
        <taxon>Rhodospirillales</taxon>
        <taxon>Rhodovibrionaceae</taxon>
        <taxon>Limibacillus</taxon>
    </lineage>
</organism>
<keyword evidence="1" id="KW-0472">Membrane</keyword>
<dbReference type="AlphaFoldDB" id="A0A839SP88"/>
<evidence type="ECO:0000313" key="2">
    <source>
        <dbReference type="EMBL" id="MBB3064707.1"/>
    </source>
</evidence>